<accession>A0A015J824</accession>
<evidence type="ECO:0000256" key="1">
    <source>
        <dbReference type="SAM" id="MobiDB-lite"/>
    </source>
</evidence>
<dbReference type="OrthoDB" id="2487787at2759"/>
<dbReference type="EMBL" id="JEMT01020820">
    <property type="protein sequence ID" value="EXX65687.1"/>
    <property type="molecule type" value="Genomic_DNA"/>
</dbReference>
<reference evidence="2 3" key="1">
    <citation type="submission" date="2014-02" db="EMBL/GenBank/DDBJ databases">
        <title>Single nucleus genome sequencing reveals high similarity among nuclei of an endomycorrhizal fungus.</title>
        <authorList>
            <person name="Lin K."/>
            <person name="Geurts R."/>
            <person name="Zhang Z."/>
            <person name="Limpens E."/>
            <person name="Saunders D.G."/>
            <person name="Mu D."/>
            <person name="Pang E."/>
            <person name="Cao H."/>
            <person name="Cha H."/>
            <person name="Lin T."/>
            <person name="Zhou Q."/>
            <person name="Shang Y."/>
            <person name="Li Y."/>
            <person name="Ivanov S."/>
            <person name="Sharma T."/>
            <person name="Velzen R.V."/>
            <person name="Ruijter N.D."/>
            <person name="Aanen D.K."/>
            <person name="Win J."/>
            <person name="Kamoun S."/>
            <person name="Bisseling T."/>
            <person name="Huang S."/>
        </authorList>
    </citation>
    <scope>NUCLEOTIDE SEQUENCE [LARGE SCALE GENOMIC DNA]</scope>
    <source>
        <strain evidence="3">DAOM197198w</strain>
    </source>
</reference>
<feature type="compositionally biased region" description="Polar residues" evidence="1">
    <location>
        <begin position="12"/>
        <end position="24"/>
    </location>
</feature>
<gene>
    <name evidence="2" type="ORF">RirG_130850</name>
</gene>
<organism evidence="2 3">
    <name type="scientific">Rhizophagus irregularis (strain DAOM 197198w)</name>
    <name type="common">Glomus intraradices</name>
    <dbReference type="NCBI Taxonomy" id="1432141"/>
    <lineage>
        <taxon>Eukaryota</taxon>
        <taxon>Fungi</taxon>
        <taxon>Fungi incertae sedis</taxon>
        <taxon>Mucoromycota</taxon>
        <taxon>Glomeromycotina</taxon>
        <taxon>Glomeromycetes</taxon>
        <taxon>Glomerales</taxon>
        <taxon>Glomeraceae</taxon>
        <taxon>Rhizophagus</taxon>
    </lineage>
</organism>
<evidence type="ECO:0000313" key="3">
    <source>
        <dbReference type="Proteomes" id="UP000022910"/>
    </source>
</evidence>
<keyword evidence="3" id="KW-1185">Reference proteome</keyword>
<feature type="region of interest" description="Disordered" evidence="1">
    <location>
        <begin position="1"/>
        <end position="29"/>
    </location>
</feature>
<protein>
    <submittedName>
        <fullName evidence="2">Uncharacterized protein</fullName>
    </submittedName>
</protein>
<dbReference type="HOGENOM" id="CLU_148849_0_0_1"/>
<sequence>MLVDDHQRTPPYLTQSNPPTSTKPLSGPVLPSLMVPVPCSTISCSPIPETADETTINKEHAEIYSFQRSLDNKFEHLSGSINRFISSISGSSSSDLVNKISSD</sequence>
<dbReference type="Proteomes" id="UP000022910">
    <property type="component" value="Unassembled WGS sequence"/>
</dbReference>
<evidence type="ECO:0000313" key="2">
    <source>
        <dbReference type="EMBL" id="EXX65687.1"/>
    </source>
</evidence>
<proteinExistence type="predicted"/>
<comment type="caution">
    <text evidence="2">The sequence shown here is derived from an EMBL/GenBank/DDBJ whole genome shotgun (WGS) entry which is preliminary data.</text>
</comment>
<name>A0A015J824_RHIIW</name>
<dbReference type="AlphaFoldDB" id="A0A015J824"/>